<evidence type="ECO:0008006" key="3">
    <source>
        <dbReference type="Google" id="ProtNLM"/>
    </source>
</evidence>
<dbReference type="GeneID" id="63754405"/>
<dbReference type="RefSeq" id="XP_040686496.1">
    <property type="nucleotide sequence ID" value="XM_040838557.1"/>
</dbReference>
<evidence type="ECO:0000313" key="2">
    <source>
        <dbReference type="Proteomes" id="UP000184383"/>
    </source>
</evidence>
<proteinExistence type="predicted"/>
<sequence>MTPLRAIPGKENDYPLKLPRPIDRKKVVSRFNPTRNASSNTTPMQVGNGNFAFGADITGLQTFLPFNILSSWGWHNSSLPTTFGETSPSDYTGLDWWTHGRLVNYAIPNEQEPEISQWLIANPHRINLGRIGFVFLGDDWNITEHDLTDKFQELDIQQGRLESRFSINGTATTVWTWVDPAFDTVAIRVQSELLSQQNIALFFDYPYATDKKKFEAPFVGDWAAVSNHTTELFFGEGEEEAQTKHKMDNTTYFTALHWNGNASITRNVNSHRYILQPDFSPTGEFEITATFSSEMMPQEPSDVTSVSSSSKKWWKDYWETGSFIDLTTTGNTTAIEIQRRIILSQYLLAVNEAGDDPPQESGLVNNGWYGKFHMEMYLWHSAHWIPWGRYPLLERSIGVYERFLSSSIDRAKEQGYDGARWGKMSDPSGRSAPGEINSLLIWQQPHIFYFAEMEYKFTCDDAQKRKSILSKWDNILSASADFMASFAFWNTSTGVYDLGPPMYPASENTPPNSTINPTFELAYWRFGLETAIAWKEHQGKPAPSSWKHVVDHLAPLPRVAIASGLDDELVTTYTLYEGIPDMWTDPETVTDHPMLAAIYGLLPASRAVSRSIAVATAEQVARVWNFTDCWGWDFPMLALNAAQVGDVDAAMRYLVDENLAFDDVGMPVGPGDKAPTPYFPASAGLLFAVGMLAGGWIGGEASDVGQGGRFQRLVPGFPAEWEVDVEGFERML</sequence>
<dbReference type="GO" id="GO:0003824">
    <property type="term" value="F:catalytic activity"/>
    <property type="evidence" value="ECO:0007669"/>
    <property type="project" value="UniProtKB-ARBA"/>
</dbReference>
<dbReference type="InterPro" id="IPR008928">
    <property type="entry name" value="6-hairpin_glycosidase_sf"/>
</dbReference>
<dbReference type="InterPro" id="IPR012341">
    <property type="entry name" value="6hp_glycosidase-like_sf"/>
</dbReference>
<dbReference type="AlphaFoldDB" id="A0A1L9RCZ8"/>
<dbReference type="SUPFAM" id="SSF48208">
    <property type="entry name" value="Six-hairpin glycosidases"/>
    <property type="match status" value="1"/>
</dbReference>
<organism evidence="1 2">
    <name type="scientific">Aspergillus wentii DTO 134E9</name>
    <dbReference type="NCBI Taxonomy" id="1073089"/>
    <lineage>
        <taxon>Eukaryota</taxon>
        <taxon>Fungi</taxon>
        <taxon>Dikarya</taxon>
        <taxon>Ascomycota</taxon>
        <taxon>Pezizomycotina</taxon>
        <taxon>Eurotiomycetes</taxon>
        <taxon>Eurotiomycetidae</taxon>
        <taxon>Eurotiales</taxon>
        <taxon>Aspergillaceae</taxon>
        <taxon>Aspergillus</taxon>
        <taxon>Aspergillus subgen. Cremei</taxon>
    </lineage>
</organism>
<reference evidence="2" key="1">
    <citation type="journal article" date="2017" name="Genome Biol.">
        <title>Comparative genomics reveals high biological diversity and specific adaptations in the industrially and medically important fungal genus Aspergillus.</title>
        <authorList>
            <person name="de Vries R.P."/>
            <person name="Riley R."/>
            <person name="Wiebenga A."/>
            <person name="Aguilar-Osorio G."/>
            <person name="Amillis S."/>
            <person name="Uchima C.A."/>
            <person name="Anderluh G."/>
            <person name="Asadollahi M."/>
            <person name="Askin M."/>
            <person name="Barry K."/>
            <person name="Battaglia E."/>
            <person name="Bayram O."/>
            <person name="Benocci T."/>
            <person name="Braus-Stromeyer S.A."/>
            <person name="Caldana C."/>
            <person name="Canovas D."/>
            <person name="Cerqueira G.C."/>
            <person name="Chen F."/>
            <person name="Chen W."/>
            <person name="Choi C."/>
            <person name="Clum A."/>
            <person name="Dos Santos R.A."/>
            <person name="Damasio A.R."/>
            <person name="Diallinas G."/>
            <person name="Emri T."/>
            <person name="Fekete E."/>
            <person name="Flipphi M."/>
            <person name="Freyberg S."/>
            <person name="Gallo A."/>
            <person name="Gournas C."/>
            <person name="Habgood R."/>
            <person name="Hainaut M."/>
            <person name="Harispe M.L."/>
            <person name="Henrissat B."/>
            <person name="Hilden K.S."/>
            <person name="Hope R."/>
            <person name="Hossain A."/>
            <person name="Karabika E."/>
            <person name="Karaffa L."/>
            <person name="Karanyi Z."/>
            <person name="Krasevec N."/>
            <person name="Kuo A."/>
            <person name="Kusch H."/>
            <person name="LaButti K."/>
            <person name="Lagendijk E.L."/>
            <person name="Lapidus A."/>
            <person name="Levasseur A."/>
            <person name="Lindquist E."/>
            <person name="Lipzen A."/>
            <person name="Logrieco A.F."/>
            <person name="MacCabe A."/>
            <person name="Maekelae M.R."/>
            <person name="Malavazi I."/>
            <person name="Melin P."/>
            <person name="Meyer V."/>
            <person name="Mielnichuk N."/>
            <person name="Miskei M."/>
            <person name="Molnar A.P."/>
            <person name="Mule G."/>
            <person name="Ngan C.Y."/>
            <person name="Orejas M."/>
            <person name="Orosz E."/>
            <person name="Ouedraogo J.P."/>
            <person name="Overkamp K.M."/>
            <person name="Park H.-S."/>
            <person name="Perrone G."/>
            <person name="Piumi F."/>
            <person name="Punt P.J."/>
            <person name="Ram A.F."/>
            <person name="Ramon A."/>
            <person name="Rauscher S."/>
            <person name="Record E."/>
            <person name="Riano-Pachon D.M."/>
            <person name="Robert V."/>
            <person name="Roehrig J."/>
            <person name="Ruller R."/>
            <person name="Salamov A."/>
            <person name="Salih N.S."/>
            <person name="Samson R.A."/>
            <person name="Sandor E."/>
            <person name="Sanguinetti M."/>
            <person name="Schuetze T."/>
            <person name="Sepcic K."/>
            <person name="Shelest E."/>
            <person name="Sherlock G."/>
            <person name="Sophianopoulou V."/>
            <person name="Squina F.M."/>
            <person name="Sun H."/>
            <person name="Susca A."/>
            <person name="Todd R.B."/>
            <person name="Tsang A."/>
            <person name="Unkles S.E."/>
            <person name="van de Wiele N."/>
            <person name="van Rossen-Uffink D."/>
            <person name="Oliveira J.V."/>
            <person name="Vesth T.C."/>
            <person name="Visser J."/>
            <person name="Yu J.-H."/>
            <person name="Zhou M."/>
            <person name="Andersen M.R."/>
            <person name="Archer D.B."/>
            <person name="Baker S.E."/>
            <person name="Benoit I."/>
            <person name="Brakhage A.A."/>
            <person name="Braus G.H."/>
            <person name="Fischer R."/>
            <person name="Frisvad J.C."/>
            <person name="Goldman G.H."/>
            <person name="Houbraken J."/>
            <person name="Oakley B."/>
            <person name="Pocsi I."/>
            <person name="Scazzocchio C."/>
            <person name="Seiboth B."/>
            <person name="vanKuyk P.A."/>
            <person name="Wortman J."/>
            <person name="Dyer P.S."/>
            <person name="Grigoriev I.V."/>
        </authorList>
    </citation>
    <scope>NUCLEOTIDE SEQUENCE [LARGE SCALE GENOMIC DNA]</scope>
    <source>
        <strain evidence="2">DTO 134E9</strain>
    </source>
</reference>
<evidence type="ECO:0000313" key="1">
    <source>
        <dbReference type="EMBL" id="OJJ32819.1"/>
    </source>
</evidence>
<gene>
    <name evidence="1" type="ORF">ASPWEDRAFT_61081</name>
</gene>
<dbReference type="Gene3D" id="1.50.10.10">
    <property type="match status" value="1"/>
</dbReference>
<dbReference type="Proteomes" id="UP000184383">
    <property type="component" value="Unassembled WGS sequence"/>
</dbReference>
<dbReference type="OrthoDB" id="3534988at2759"/>
<dbReference type="EMBL" id="KV878214">
    <property type="protein sequence ID" value="OJJ32819.1"/>
    <property type="molecule type" value="Genomic_DNA"/>
</dbReference>
<protein>
    <recommendedName>
        <fullName evidence="3">Glycoside hydrolase family 65 central catalytic domain-containing protein</fullName>
    </recommendedName>
</protein>
<keyword evidence="2" id="KW-1185">Reference proteome</keyword>
<name>A0A1L9RCZ8_ASPWE</name>
<accession>A0A1L9RCZ8</accession>
<dbReference type="STRING" id="1073089.A0A1L9RCZ8"/>
<dbReference type="GO" id="GO:0005975">
    <property type="term" value="P:carbohydrate metabolic process"/>
    <property type="evidence" value="ECO:0007669"/>
    <property type="project" value="InterPro"/>
</dbReference>
<dbReference type="VEuPathDB" id="FungiDB:ASPWEDRAFT_61081"/>